<reference evidence="2 3" key="1">
    <citation type="submission" date="2019-02" db="EMBL/GenBank/DDBJ databases">
        <title>Deep-cultivation of Planctomycetes and their phenomic and genomic characterization uncovers novel biology.</title>
        <authorList>
            <person name="Wiegand S."/>
            <person name="Jogler M."/>
            <person name="Boedeker C."/>
            <person name="Pinto D."/>
            <person name="Vollmers J."/>
            <person name="Rivas-Marin E."/>
            <person name="Kohn T."/>
            <person name="Peeters S.H."/>
            <person name="Heuer A."/>
            <person name="Rast P."/>
            <person name="Oberbeckmann S."/>
            <person name="Bunk B."/>
            <person name="Jeske O."/>
            <person name="Meyerdierks A."/>
            <person name="Storesund J.E."/>
            <person name="Kallscheuer N."/>
            <person name="Luecker S."/>
            <person name="Lage O.M."/>
            <person name="Pohl T."/>
            <person name="Merkel B.J."/>
            <person name="Hornburger P."/>
            <person name="Mueller R.-W."/>
            <person name="Bruemmer F."/>
            <person name="Labrenz M."/>
            <person name="Spormann A.M."/>
            <person name="Op den Camp H."/>
            <person name="Overmann J."/>
            <person name="Amann R."/>
            <person name="Jetten M.S.M."/>
            <person name="Mascher T."/>
            <person name="Medema M.H."/>
            <person name="Devos D.P."/>
            <person name="Kaster A.-K."/>
            <person name="Ovreas L."/>
            <person name="Rohde M."/>
            <person name="Galperin M.Y."/>
            <person name="Jogler C."/>
        </authorList>
    </citation>
    <scope>NUCLEOTIDE SEQUENCE [LARGE SCALE GENOMIC DNA]</scope>
    <source>
        <strain evidence="2 3">ETA_A8</strain>
    </source>
</reference>
<feature type="transmembrane region" description="Helical" evidence="1">
    <location>
        <begin position="78"/>
        <end position="100"/>
    </location>
</feature>
<feature type="transmembrane region" description="Helical" evidence="1">
    <location>
        <begin position="156"/>
        <end position="176"/>
    </location>
</feature>
<accession>A0A517YIB5</accession>
<sequence length="194" mass="21410">MRARRSRNSATFSLRTLLGFAVGIAILLGLRMYIDVILVMLYCSVLSGVLLVGRIAAAASPKWSAGNPVGSQYDPNSILRILIAAHVLVTYRIWHCFVLMTSTDAGLDYLFGEPIVFGLSIYSLQMVLLLVTEILILTIFVINCLVAGKVDARESYITAGLLAILLLCHLAHPWFIPGLRNFTFWLYAPPLPVE</sequence>
<gene>
    <name evidence="2" type="ORF">ETAA8_50910</name>
</gene>
<dbReference type="EMBL" id="CP036274">
    <property type="protein sequence ID" value="QDU29973.1"/>
    <property type="molecule type" value="Genomic_DNA"/>
</dbReference>
<protein>
    <submittedName>
        <fullName evidence="2">Uncharacterized protein</fullName>
    </submittedName>
</protein>
<dbReference type="KEGG" id="aagg:ETAA8_50910"/>
<keyword evidence="3" id="KW-1185">Reference proteome</keyword>
<proteinExistence type="predicted"/>
<feature type="transmembrane region" description="Helical" evidence="1">
    <location>
        <begin position="120"/>
        <end position="144"/>
    </location>
</feature>
<dbReference type="Proteomes" id="UP000315017">
    <property type="component" value="Chromosome"/>
</dbReference>
<evidence type="ECO:0000313" key="2">
    <source>
        <dbReference type="EMBL" id="QDU29973.1"/>
    </source>
</evidence>
<name>A0A517YIB5_9BACT</name>
<evidence type="ECO:0000313" key="3">
    <source>
        <dbReference type="Proteomes" id="UP000315017"/>
    </source>
</evidence>
<dbReference type="AlphaFoldDB" id="A0A517YIB5"/>
<keyword evidence="1" id="KW-1133">Transmembrane helix</keyword>
<keyword evidence="1" id="KW-0472">Membrane</keyword>
<evidence type="ECO:0000256" key="1">
    <source>
        <dbReference type="SAM" id="Phobius"/>
    </source>
</evidence>
<keyword evidence="1" id="KW-0812">Transmembrane</keyword>
<dbReference type="RefSeq" id="WP_145094652.1">
    <property type="nucleotide sequence ID" value="NZ_CP036274.1"/>
</dbReference>
<feature type="transmembrane region" description="Helical" evidence="1">
    <location>
        <begin position="36"/>
        <end position="57"/>
    </location>
</feature>
<feature type="transmembrane region" description="Helical" evidence="1">
    <location>
        <begin position="12"/>
        <end position="30"/>
    </location>
</feature>
<organism evidence="2 3">
    <name type="scientific">Anatilimnocola aggregata</name>
    <dbReference type="NCBI Taxonomy" id="2528021"/>
    <lineage>
        <taxon>Bacteria</taxon>
        <taxon>Pseudomonadati</taxon>
        <taxon>Planctomycetota</taxon>
        <taxon>Planctomycetia</taxon>
        <taxon>Pirellulales</taxon>
        <taxon>Pirellulaceae</taxon>
        <taxon>Anatilimnocola</taxon>
    </lineage>
</organism>